<keyword evidence="1 4" id="KW-0808">Transferase</keyword>
<dbReference type="Proteomes" id="UP000671960">
    <property type="component" value="Chromosome"/>
</dbReference>
<sequence length="158" mass="18452">MIREYQAQDLEPLMSLWLESTTLAHPFIHAGYWRESAALVRDVYLPQSQTWVYEEQGRLAGFISVLEKRFVGALFVQQRDYGQGIGSALIRHVQQQFLLLNLEVYQQNARACGFYRKQGFVVVDESFNQETQATLLIMQWANPFIDNIIQHYFFSPLN</sequence>
<dbReference type="Pfam" id="PF13673">
    <property type="entry name" value="Acetyltransf_10"/>
    <property type="match status" value="1"/>
</dbReference>
<keyword evidence="5" id="KW-1185">Reference proteome</keyword>
<dbReference type="Gene3D" id="3.40.630.30">
    <property type="match status" value="1"/>
</dbReference>
<dbReference type="GO" id="GO:0016746">
    <property type="term" value="F:acyltransferase activity"/>
    <property type="evidence" value="ECO:0007669"/>
    <property type="project" value="UniProtKB-KW"/>
</dbReference>
<proteinExistence type="predicted"/>
<organism evidence="4 5">
    <name type="scientific">Brenneria izadpanahii</name>
    <dbReference type="NCBI Taxonomy" id="2722756"/>
    <lineage>
        <taxon>Bacteria</taxon>
        <taxon>Pseudomonadati</taxon>
        <taxon>Pseudomonadota</taxon>
        <taxon>Gammaproteobacteria</taxon>
        <taxon>Enterobacterales</taxon>
        <taxon>Pectobacteriaceae</taxon>
        <taxon>Brenneria</taxon>
    </lineage>
</organism>
<dbReference type="InterPro" id="IPR000182">
    <property type="entry name" value="GNAT_dom"/>
</dbReference>
<protein>
    <submittedName>
        <fullName evidence="4">N-acetyltransferase</fullName>
        <ecNumber evidence="4">2.3.1.-</ecNumber>
    </submittedName>
</protein>
<evidence type="ECO:0000313" key="5">
    <source>
        <dbReference type="Proteomes" id="UP000671960"/>
    </source>
</evidence>
<evidence type="ECO:0000259" key="3">
    <source>
        <dbReference type="PROSITE" id="PS51186"/>
    </source>
</evidence>
<dbReference type="PROSITE" id="PS51186">
    <property type="entry name" value="GNAT"/>
    <property type="match status" value="1"/>
</dbReference>
<keyword evidence="2 4" id="KW-0012">Acyltransferase</keyword>
<feature type="domain" description="N-acetyltransferase" evidence="3">
    <location>
        <begin position="1"/>
        <end position="141"/>
    </location>
</feature>
<dbReference type="CDD" id="cd04301">
    <property type="entry name" value="NAT_SF"/>
    <property type="match status" value="1"/>
</dbReference>
<evidence type="ECO:0000256" key="1">
    <source>
        <dbReference type="ARBA" id="ARBA00022679"/>
    </source>
</evidence>
<gene>
    <name evidence="4" type="ORF">HC231_00375</name>
</gene>
<dbReference type="PANTHER" id="PTHR43800">
    <property type="entry name" value="PEPTIDYL-LYSINE N-ACETYLTRANSFERASE YJAB"/>
    <property type="match status" value="1"/>
</dbReference>
<dbReference type="NCBIfam" id="NF007853">
    <property type="entry name" value="PRK10562.1"/>
    <property type="match status" value="1"/>
</dbReference>
<dbReference type="RefSeq" id="WP_208229228.1">
    <property type="nucleotide sequence ID" value="NZ_CP050854.1"/>
</dbReference>
<dbReference type="SUPFAM" id="SSF55729">
    <property type="entry name" value="Acyl-CoA N-acyltransferases (Nat)"/>
    <property type="match status" value="1"/>
</dbReference>
<dbReference type="PANTHER" id="PTHR43800:SF1">
    <property type="entry name" value="PEPTIDYL-LYSINE N-ACETYLTRANSFERASE YJAB"/>
    <property type="match status" value="1"/>
</dbReference>
<dbReference type="EC" id="2.3.1.-" evidence="4"/>
<reference evidence="4 5" key="1">
    <citation type="submission" date="2020-03" db="EMBL/GenBank/DDBJ databases">
        <authorList>
            <person name="Bakhshi Ganjeh M."/>
        </authorList>
    </citation>
    <scope>NUCLEOTIDE SEQUENCE [LARGE SCALE GENOMIC DNA]</scope>
    <source>
        <strain evidence="5">Iran 50</strain>
    </source>
</reference>
<name>A0ABX7UM14_9GAMM</name>
<dbReference type="EMBL" id="CP050854">
    <property type="protein sequence ID" value="QTF06554.1"/>
    <property type="molecule type" value="Genomic_DNA"/>
</dbReference>
<accession>A0ABX7UM14</accession>
<evidence type="ECO:0000313" key="4">
    <source>
        <dbReference type="EMBL" id="QTF06554.1"/>
    </source>
</evidence>
<dbReference type="InterPro" id="IPR016181">
    <property type="entry name" value="Acyl_CoA_acyltransferase"/>
</dbReference>
<evidence type="ECO:0000256" key="2">
    <source>
        <dbReference type="ARBA" id="ARBA00023315"/>
    </source>
</evidence>